<proteinExistence type="predicted"/>
<organism evidence="1 2">
    <name type="scientific">Bacillus cereus</name>
    <dbReference type="NCBI Taxonomy" id="1396"/>
    <lineage>
        <taxon>Bacteria</taxon>
        <taxon>Bacillati</taxon>
        <taxon>Bacillota</taxon>
        <taxon>Bacilli</taxon>
        <taxon>Bacillales</taxon>
        <taxon>Bacillaceae</taxon>
        <taxon>Bacillus</taxon>
        <taxon>Bacillus cereus group</taxon>
    </lineage>
</organism>
<gene>
    <name evidence="1" type="ORF">B4088_0974</name>
</gene>
<dbReference type="PATRIC" id="fig|1396.535.peg.1045"/>
<protein>
    <submittedName>
        <fullName evidence="1">Uncharacterized protein</fullName>
    </submittedName>
</protein>
<evidence type="ECO:0000313" key="1">
    <source>
        <dbReference type="EMBL" id="KZD71244.1"/>
    </source>
</evidence>
<comment type="caution">
    <text evidence="1">The sequence shown here is derived from an EMBL/GenBank/DDBJ whole genome shotgun (WGS) entry which is preliminary data.</text>
</comment>
<reference evidence="1 2" key="1">
    <citation type="submission" date="2015-09" db="EMBL/GenBank/DDBJ databases">
        <title>Bacillus cereus food isolates.</title>
        <authorList>
            <person name="Boekhorst J."/>
        </authorList>
    </citation>
    <scope>NUCLEOTIDE SEQUENCE [LARGE SCALE GENOMIC DNA]</scope>
    <source>
        <strain evidence="1 2">B4088</strain>
    </source>
</reference>
<dbReference type="Proteomes" id="UP000076482">
    <property type="component" value="Unassembled WGS sequence"/>
</dbReference>
<accession>A0A161R630</accession>
<dbReference type="EMBL" id="LJKE01000020">
    <property type="protein sequence ID" value="KZD71244.1"/>
    <property type="molecule type" value="Genomic_DNA"/>
</dbReference>
<name>A0A161R630_BACCE</name>
<evidence type="ECO:0000313" key="2">
    <source>
        <dbReference type="Proteomes" id="UP000076482"/>
    </source>
</evidence>
<dbReference type="AlphaFoldDB" id="A0A161R630"/>
<sequence length="235" mass="28241">MKRTSNQILKNYIQTLFLHHYFQNKNETIKLSPVKKEKGHWEFQWRLSVPLPKDMIVPANKKSLSEPSVLSFLEAKYKEVTSALEKSFNNVEHYRTFVQYKELRFIHSTILSTKIYDVEEPQLVPVPGWFNFVHSFPPTLLTKIDEKKQVLVLRTSEEEEEYAEWLYSNAPSLVKRYEWEKENGLKYFNFSPISLYEDECFVLKRYKEVNIYGFFKIPLEFFSNMEKDMSEKNYK</sequence>
<dbReference type="RefSeq" id="WP_063260136.1">
    <property type="nucleotide sequence ID" value="NZ_LJKE01000020.1"/>
</dbReference>